<gene>
    <name evidence="1" type="ORF">A3A21_03050</name>
</gene>
<dbReference type="EMBL" id="MFKK01000023">
    <property type="protein sequence ID" value="OGG40645.1"/>
    <property type="molecule type" value="Genomic_DNA"/>
</dbReference>
<sequence>MVMITITLLEHTSKGGPLVAIPQKEYEELLRLKERFLWEEEDTDEAVRVFRAEKKQGILKTARSFKSIVGK</sequence>
<name>A0A1F6BUL7_9BACT</name>
<dbReference type="Proteomes" id="UP000176996">
    <property type="component" value="Unassembled WGS sequence"/>
</dbReference>
<evidence type="ECO:0000313" key="2">
    <source>
        <dbReference type="Proteomes" id="UP000176996"/>
    </source>
</evidence>
<reference evidence="1 2" key="1">
    <citation type="journal article" date="2016" name="Nat. Commun.">
        <title>Thousands of microbial genomes shed light on interconnected biogeochemical processes in an aquifer system.</title>
        <authorList>
            <person name="Anantharaman K."/>
            <person name="Brown C.T."/>
            <person name="Hug L.A."/>
            <person name="Sharon I."/>
            <person name="Castelle C.J."/>
            <person name="Probst A.J."/>
            <person name="Thomas B.C."/>
            <person name="Singh A."/>
            <person name="Wilkins M.J."/>
            <person name="Karaoz U."/>
            <person name="Brodie E.L."/>
            <person name="Williams K.H."/>
            <person name="Hubbard S.S."/>
            <person name="Banfield J.F."/>
        </authorList>
    </citation>
    <scope>NUCLEOTIDE SEQUENCE [LARGE SCALE GENOMIC DNA]</scope>
</reference>
<dbReference type="AlphaFoldDB" id="A0A1F6BUL7"/>
<comment type="caution">
    <text evidence="1">The sequence shown here is derived from an EMBL/GenBank/DDBJ whole genome shotgun (WGS) entry which is preliminary data.</text>
</comment>
<protein>
    <recommendedName>
        <fullName evidence="3">Prevent-host-death protein</fullName>
    </recommendedName>
</protein>
<accession>A0A1F6BUL7</accession>
<evidence type="ECO:0008006" key="3">
    <source>
        <dbReference type="Google" id="ProtNLM"/>
    </source>
</evidence>
<evidence type="ECO:0000313" key="1">
    <source>
        <dbReference type="EMBL" id="OGG40645.1"/>
    </source>
</evidence>
<dbReference type="STRING" id="1798471.A3A21_03050"/>
<proteinExistence type="predicted"/>
<organism evidence="1 2">
    <name type="scientific">Candidatus Jorgensenbacteria bacterium RIFCSPLOWO2_01_FULL_45_25b</name>
    <dbReference type="NCBI Taxonomy" id="1798471"/>
    <lineage>
        <taxon>Bacteria</taxon>
        <taxon>Candidatus Joergenseniibacteriota</taxon>
    </lineage>
</organism>